<sequence length="760" mass="83130">MELQLWNRNISNRATATSVTPSSFVQQGTVDWPSLAKASVTASVSVLTRFSGAGVEAWTAMFAQVVLGTFQLSTKGEARLNEALGKLTSFGSAGDLMYFGFGVKHIVRTLAESREGMVTVALCASLSEAHSLEMSTSIIKEYAKLYGAGATGNLVPSYRQWEALVRTCSGVLAQSPFGVVVEFFWRLNPHSGERQRFCGNIKDVAHAMEGLAKISSGLMKSMVLKGDSSLAFLAAIAQWLLDLRVVVQDASGHIVYPSVEPDVNDYQLMIIYVDDRVTSESVARVGGAYYIGSLEDVITNKIENVCLNGRVEWANALGHTFGSSATKLLQVPTLLGALFGGAAKLYSLGSDEAPTPETPRLFLNTRPGASARAFIDLACRTLPELADSRNAMENTLEQPDDEAYLHFEKASSLLREVCGCREFCSQNGPANKPRPACLLLLAHTAIQLIRQVFTIASIPADIRPRRRGLEHLYDLLRTKDTSTNLYPLHALDYIGLLDLAATLFGFGHEFIEDREGSTSRISVFSSGGVCFVLDGVLELSVKKEQALRVHIIPGQIEWDSKLYEKAYDGRPGGSWNVIPQMVLPVSKALFEAQMQLIASMTTRAVVSESFGELGLSYEIISTSGNSFLGPRHLGDHIARASSNVSCFGQSCRPYNRLQEDFRFMLSLPPPPGSTTSQTVSGLDLPEKPVIMLFGENKVARCVPLVLYYYRIILQDTECIACCARRAMKTDKPHEVIIISHLTVEDIERVMQIPNTLVNDA</sequence>
<evidence type="ECO:0000313" key="1">
    <source>
        <dbReference type="EMBL" id="CAF9915692.1"/>
    </source>
</evidence>
<proteinExistence type="predicted"/>
<dbReference type="Proteomes" id="UP000664521">
    <property type="component" value="Unassembled WGS sequence"/>
</dbReference>
<reference evidence="1" key="1">
    <citation type="submission" date="2021-03" db="EMBL/GenBank/DDBJ databases">
        <authorList>
            <person name="Tagirdzhanova G."/>
        </authorList>
    </citation>
    <scope>NUCLEOTIDE SEQUENCE</scope>
</reference>
<dbReference type="AlphaFoldDB" id="A0A8H3F462"/>
<evidence type="ECO:0000313" key="2">
    <source>
        <dbReference type="Proteomes" id="UP000664521"/>
    </source>
</evidence>
<organism evidence="1 2">
    <name type="scientific">Heterodermia speciosa</name>
    <dbReference type="NCBI Taxonomy" id="116794"/>
    <lineage>
        <taxon>Eukaryota</taxon>
        <taxon>Fungi</taxon>
        <taxon>Dikarya</taxon>
        <taxon>Ascomycota</taxon>
        <taxon>Pezizomycotina</taxon>
        <taxon>Lecanoromycetes</taxon>
        <taxon>OSLEUM clade</taxon>
        <taxon>Lecanoromycetidae</taxon>
        <taxon>Caliciales</taxon>
        <taxon>Physciaceae</taxon>
        <taxon>Heterodermia</taxon>
    </lineage>
</organism>
<comment type="caution">
    <text evidence="1">The sequence shown here is derived from an EMBL/GenBank/DDBJ whole genome shotgun (WGS) entry which is preliminary data.</text>
</comment>
<keyword evidence="2" id="KW-1185">Reference proteome</keyword>
<protein>
    <submittedName>
        <fullName evidence="1">Uncharacterized protein</fullName>
    </submittedName>
</protein>
<gene>
    <name evidence="1" type="ORF">HETSPECPRED_002559</name>
</gene>
<dbReference type="EMBL" id="CAJPDS010000016">
    <property type="protein sequence ID" value="CAF9915692.1"/>
    <property type="molecule type" value="Genomic_DNA"/>
</dbReference>
<name>A0A8H3F462_9LECA</name>
<accession>A0A8H3F462</accession>
<dbReference type="OrthoDB" id="3344043at2759"/>